<reference evidence="2" key="1">
    <citation type="journal article" date="2019" name="Int. J. Syst. Evol. Microbiol.">
        <title>The Global Catalogue of Microorganisms (GCM) 10K type strain sequencing project: providing services to taxonomists for standard genome sequencing and annotation.</title>
        <authorList>
            <consortium name="The Broad Institute Genomics Platform"/>
            <consortium name="The Broad Institute Genome Sequencing Center for Infectious Disease"/>
            <person name="Wu L."/>
            <person name="Ma J."/>
        </authorList>
    </citation>
    <scope>NUCLEOTIDE SEQUENCE [LARGE SCALE GENOMIC DNA]</scope>
    <source>
        <strain evidence="2">CECT 8289</strain>
    </source>
</reference>
<dbReference type="Pfam" id="PF16022">
    <property type="entry name" value="DUF4783"/>
    <property type="match status" value="1"/>
</dbReference>
<gene>
    <name evidence="1" type="ORF">ACFOWM_06075</name>
</gene>
<proteinExistence type="predicted"/>
<sequence length="125" mass="13468">MKNIFTLNAIATVMAAFTVLTGLNDVISGIKAGNAATIAKYFDNTVDITLPGKNNSYSKVQGEAVLRDFFANNTVKSFSIVHQGESGGAQFCIGTLVTSNGSFRTTINLKQKADKQVLQEIKFEK</sequence>
<dbReference type="Proteomes" id="UP001595907">
    <property type="component" value="Unassembled WGS sequence"/>
</dbReference>
<evidence type="ECO:0000313" key="2">
    <source>
        <dbReference type="Proteomes" id="UP001595907"/>
    </source>
</evidence>
<dbReference type="RefSeq" id="WP_379707836.1">
    <property type="nucleotide sequence ID" value="NZ_JBHSCZ010000001.1"/>
</dbReference>
<keyword evidence="2" id="KW-1185">Reference proteome</keyword>
<comment type="caution">
    <text evidence="1">The sequence shown here is derived from an EMBL/GenBank/DDBJ whole genome shotgun (WGS) entry which is preliminary data.</text>
</comment>
<dbReference type="Gene3D" id="3.10.450.50">
    <property type="match status" value="1"/>
</dbReference>
<organism evidence="1 2">
    <name type="scientific">Ferruginibacter yonginensis</name>
    <dbReference type="NCBI Taxonomy" id="1310416"/>
    <lineage>
        <taxon>Bacteria</taxon>
        <taxon>Pseudomonadati</taxon>
        <taxon>Bacteroidota</taxon>
        <taxon>Chitinophagia</taxon>
        <taxon>Chitinophagales</taxon>
        <taxon>Chitinophagaceae</taxon>
        <taxon>Ferruginibacter</taxon>
    </lineage>
</organism>
<name>A0ABV8QRY4_9BACT</name>
<accession>A0ABV8QRY4</accession>
<protein>
    <submittedName>
        <fullName evidence="1">DUF4783 domain-containing protein</fullName>
    </submittedName>
</protein>
<dbReference type="EMBL" id="JBHSCZ010000001">
    <property type="protein sequence ID" value="MFC4262433.1"/>
    <property type="molecule type" value="Genomic_DNA"/>
</dbReference>
<evidence type="ECO:0000313" key="1">
    <source>
        <dbReference type="EMBL" id="MFC4262433.1"/>
    </source>
</evidence>
<dbReference type="InterPro" id="IPR031977">
    <property type="entry name" value="DUF4783"/>
</dbReference>